<reference evidence="2 3" key="1">
    <citation type="submission" date="2023-07" db="EMBL/GenBank/DDBJ databases">
        <title>Sorghum-associated microbial communities from plants grown in Nebraska, USA.</title>
        <authorList>
            <person name="Schachtman D."/>
        </authorList>
    </citation>
    <scope>NUCLEOTIDE SEQUENCE [LARGE SCALE GENOMIC DNA]</scope>
    <source>
        <strain evidence="2 3">3773</strain>
    </source>
</reference>
<dbReference type="Proteomes" id="UP001255185">
    <property type="component" value="Unassembled WGS sequence"/>
</dbReference>
<organism evidence="2 3">
    <name type="scientific">Flavobacterium arsenatis</name>
    <dbReference type="NCBI Taxonomy" id="1484332"/>
    <lineage>
        <taxon>Bacteria</taxon>
        <taxon>Pseudomonadati</taxon>
        <taxon>Bacteroidota</taxon>
        <taxon>Flavobacteriia</taxon>
        <taxon>Flavobacteriales</taxon>
        <taxon>Flavobacteriaceae</taxon>
        <taxon>Flavobacterium</taxon>
    </lineage>
</organism>
<name>A0ABU1TNS6_9FLAO</name>
<gene>
    <name evidence="2" type="ORF">J2X31_001608</name>
</gene>
<evidence type="ECO:0000313" key="2">
    <source>
        <dbReference type="EMBL" id="MDR6967596.1"/>
    </source>
</evidence>
<dbReference type="RefSeq" id="WP_310025808.1">
    <property type="nucleotide sequence ID" value="NZ_JAVDVI010000006.1"/>
</dbReference>
<protein>
    <recommendedName>
        <fullName evidence="1">DUF6265 domain-containing protein</fullName>
    </recommendedName>
</protein>
<proteinExistence type="predicted"/>
<dbReference type="Pfam" id="PF19780">
    <property type="entry name" value="DUF6265"/>
    <property type="match status" value="1"/>
</dbReference>
<accession>A0ABU1TNS6</accession>
<keyword evidence="3" id="KW-1185">Reference proteome</keyword>
<dbReference type="PROSITE" id="PS51257">
    <property type="entry name" value="PROKAR_LIPOPROTEIN"/>
    <property type="match status" value="1"/>
</dbReference>
<feature type="domain" description="DUF6265" evidence="1">
    <location>
        <begin position="40"/>
        <end position="149"/>
    </location>
</feature>
<dbReference type="EMBL" id="JAVDVI010000006">
    <property type="protein sequence ID" value="MDR6967596.1"/>
    <property type="molecule type" value="Genomic_DNA"/>
</dbReference>
<dbReference type="InterPro" id="IPR046232">
    <property type="entry name" value="DUF6265"/>
</dbReference>
<sequence length="167" mass="19113">MKKSLYLSVLLVAIISCKKETTVEQPTQPEKQFAALEKANWFLGRWENNSPEGNLSEIWKKENDSTFFGESYFVIKNDTVFAERVSLEERNGKLSCVVTVPNQNDAKPVAFELTSAEANSLIFENPKHDYPNKIIYNQVGKDSLVAEIRGIKDGKEKNEFFRMKKVE</sequence>
<evidence type="ECO:0000259" key="1">
    <source>
        <dbReference type="Pfam" id="PF19780"/>
    </source>
</evidence>
<evidence type="ECO:0000313" key="3">
    <source>
        <dbReference type="Proteomes" id="UP001255185"/>
    </source>
</evidence>
<comment type="caution">
    <text evidence="2">The sequence shown here is derived from an EMBL/GenBank/DDBJ whole genome shotgun (WGS) entry which is preliminary data.</text>
</comment>